<proteinExistence type="predicted"/>
<accession>A0A2T3MF34</accession>
<comment type="caution">
    <text evidence="2">The sequence shown here is derived from an EMBL/GenBank/DDBJ whole genome shotgun (WGS) entry which is preliminary data.</text>
</comment>
<dbReference type="InterPro" id="IPR010499">
    <property type="entry name" value="AraC_E-bd"/>
</dbReference>
<dbReference type="InterPro" id="IPR029441">
    <property type="entry name" value="Cass2"/>
</dbReference>
<organism evidence="2 3">
    <name type="scientific">Photobacterium leiognathi</name>
    <dbReference type="NCBI Taxonomy" id="553611"/>
    <lineage>
        <taxon>Bacteria</taxon>
        <taxon>Pseudomonadati</taxon>
        <taxon>Pseudomonadota</taxon>
        <taxon>Gammaproteobacteria</taxon>
        <taxon>Vibrionales</taxon>
        <taxon>Vibrionaceae</taxon>
        <taxon>Photobacterium</taxon>
    </lineage>
</organism>
<dbReference type="SMART" id="SM00871">
    <property type="entry name" value="AraC_E_bind"/>
    <property type="match status" value="1"/>
</dbReference>
<dbReference type="Pfam" id="PF14526">
    <property type="entry name" value="Cass2"/>
    <property type="match status" value="1"/>
</dbReference>
<sequence length="148" mass="16890">MEKVQIETFTVYGLTLRTANSLEMNPETANIPKHVQLVDSNIEIDYLSDARAYSVYTNYESDVNGFYDLLMGSTEIASAKRKLESIDVVAGEYLKFDAEGEFPDAIIRAWQTAWAYFSSQDCKHSRAYTTDFEYYQSTNQVSVFIALK</sequence>
<dbReference type="AlphaFoldDB" id="A0A2T3MF34"/>
<dbReference type="Proteomes" id="UP000240410">
    <property type="component" value="Unassembled WGS sequence"/>
</dbReference>
<feature type="domain" description="AraC effector-binding" evidence="1">
    <location>
        <begin position="1"/>
        <end position="148"/>
    </location>
</feature>
<dbReference type="SUPFAM" id="SSF55136">
    <property type="entry name" value="Probable bacterial effector-binding domain"/>
    <property type="match status" value="1"/>
</dbReference>
<dbReference type="InterPro" id="IPR011256">
    <property type="entry name" value="Reg_factor_effector_dom_sf"/>
</dbReference>
<dbReference type="OrthoDB" id="3173400at2"/>
<evidence type="ECO:0000313" key="2">
    <source>
        <dbReference type="EMBL" id="PSV92410.1"/>
    </source>
</evidence>
<dbReference type="PANTHER" id="PTHR36444:SF2">
    <property type="entry name" value="TRANSCRIPTIONAL REGULATOR PROTEIN YOBU-RELATED"/>
    <property type="match status" value="1"/>
</dbReference>
<dbReference type="PANTHER" id="PTHR36444">
    <property type="entry name" value="TRANSCRIPTIONAL REGULATOR PROTEIN YOBU-RELATED"/>
    <property type="match status" value="1"/>
</dbReference>
<dbReference type="Gene3D" id="3.20.80.10">
    <property type="entry name" value="Regulatory factor, effector binding domain"/>
    <property type="match status" value="1"/>
</dbReference>
<protein>
    <submittedName>
        <fullName evidence="2">AraC family transcriptional regulator</fullName>
    </submittedName>
</protein>
<reference evidence="2 3" key="1">
    <citation type="submission" date="2018-03" db="EMBL/GenBank/DDBJ databases">
        <title>Whole genome sequencing of Histamine producing bacteria.</title>
        <authorList>
            <person name="Butler K."/>
        </authorList>
    </citation>
    <scope>NUCLEOTIDE SEQUENCE [LARGE SCALE GENOMIC DNA]</scope>
    <source>
        <strain evidence="2 3">ATCC 33979</strain>
    </source>
</reference>
<name>A0A2T3MF34_PHOLE</name>
<evidence type="ECO:0000313" key="3">
    <source>
        <dbReference type="Proteomes" id="UP000240410"/>
    </source>
</evidence>
<evidence type="ECO:0000259" key="1">
    <source>
        <dbReference type="SMART" id="SM00871"/>
    </source>
</evidence>
<dbReference type="InterPro" id="IPR053182">
    <property type="entry name" value="YobU-like_regulator"/>
</dbReference>
<dbReference type="EMBL" id="PYOJ01000004">
    <property type="protein sequence ID" value="PSV92410.1"/>
    <property type="molecule type" value="Genomic_DNA"/>
</dbReference>
<gene>
    <name evidence="2" type="ORF">CTM89_05415</name>
</gene>